<sequence>MTLKPSPLPSPSGSLDLAQTEPLGDGVYSAELVWWAWVLAEVVVAAVIVVGDVSLLMMFFTRKLLGQSTNILVFSVAIADLMTGLLVLPLDLLQKVVNDESGYMCKSYFYFSNVSKTAVIYSVAMLAMERIFAAISTTFRILSPGRCLFFSSLTWFFAAAYNIWSVVLYDIRRLRSAHAHTDVETGSGVSVAEGGTEEESSMTSWSAFSWFSYNRGSSSAYVCYSSSRFEYLTDIFVVLDFLVTFLAPVLAAYILFGVFWKNRKAVRAPGRPYRSSTSVIVFIFALLVCFTFSHVLIEVVTLVMRKRGLTKAESGDLKLYKASQLLSFTRGFWDVFIFGMFRHYVCRKERALAFFRESRYGQDGSLGASTAPRAGERGDGGPSSPLTCLTVPNTGPPPSTSLLDSDQELTPHASSVSEQ</sequence>
<evidence type="ECO:0000256" key="7">
    <source>
        <dbReference type="ARBA" id="ARBA00023224"/>
    </source>
</evidence>
<feature type="transmembrane region" description="Helical" evidence="9">
    <location>
        <begin position="71"/>
        <end position="88"/>
    </location>
</feature>
<gene>
    <name evidence="11" type="ORF">C0Q70_06029</name>
</gene>
<name>A0A2T7PMX0_POMCA</name>
<organism evidence="11 12">
    <name type="scientific">Pomacea canaliculata</name>
    <name type="common">Golden apple snail</name>
    <dbReference type="NCBI Taxonomy" id="400727"/>
    <lineage>
        <taxon>Eukaryota</taxon>
        <taxon>Metazoa</taxon>
        <taxon>Spiralia</taxon>
        <taxon>Lophotrochozoa</taxon>
        <taxon>Mollusca</taxon>
        <taxon>Gastropoda</taxon>
        <taxon>Caenogastropoda</taxon>
        <taxon>Architaenioglossa</taxon>
        <taxon>Ampullarioidea</taxon>
        <taxon>Ampullariidae</taxon>
        <taxon>Pomacea</taxon>
    </lineage>
</organism>
<evidence type="ECO:0000313" key="12">
    <source>
        <dbReference type="Proteomes" id="UP000245119"/>
    </source>
</evidence>
<feature type="transmembrane region" description="Helical" evidence="9">
    <location>
        <begin position="108"/>
        <end position="127"/>
    </location>
</feature>
<evidence type="ECO:0000256" key="8">
    <source>
        <dbReference type="SAM" id="MobiDB-lite"/>
    </source>
</evidence>
<feature type="domain" description="G-protein coupled receptors family 1 profile" evidence="10">
    <location>
        <begin position="51"/>
        <end position="338"/>
    </location>
</feature>
<keyword evidence="7" id="KW-0807">Transducer</keyword>
<feature type="transmembrane region" description="Helical" evidence="9">
    <location>
        <begin position="148"/>
        <end position="169"/>
    </location>
</feature>
<evidence type="ECO:0000313" key="11">
    <source>
        <dbReference type="EMBL" id="PVD34752.1"/>
    </source>
</evidence>
<keyword evidence="3 9" id="KW-1133">Transmembrane helix</keyword>
<protein>
    <recommendedName>
        <fullName evidence="10">G-protein coupled receptors family 1 profile domain-containing protein</fullName>
    </recommendedName>
</protein>
<keyword evidence="6" id="KW-0675">Receptor</keyword>
<comment type="caution">
    <text evidence="11">The sequence shown here is derived from an EMBL/GenBank/DDBJ whole genome shotgun (WGS) entry which is preliminary data.</text>
</comment>
<evidence type="ECO:0000256" key="4">
    <source>
        <dbReference type="ARBA" id="ARBA00023040"/>
    </source>
</evidence>
<evidence type="ECO:0000256" key="9">
    <source>
        <dbReference type="SAM" id="Phobius"/>
    </source>
</evidence>
<dbReference type="OrthoDB" id="6143014at2759"/>
<keyword evidence="5 9" id="KW-0472">Membrane</keyword>
<dbReference type="AlphaFoldDB" id="A0A2T7PMX0"/>
<evidence type="ECO:0000256" key="1">
    <source>
        <dbReference type="ARBA" id="ARBA00004141"/>
    </source>
</evidence>
<feature type="transmembrane region" description="Helical" evidence="9">
    <location>
        <begin position="279"/>
        <end position="304"/>
    </location>
</feature>
<dbReference type="InterPro" id="IPR000276">
    <property type="entry name" value="GPCR_Rhodpsn"/>
</dbReference>
<dbReference type="PROSITE" id="PS50262">
    <property type="entry name" value="G_PROTEIN_RECEP_F1_2"/>
    <property type="match status" value="1"/>
</dbReference>
<dbReference type="CDD" id="cd00637">
    <property type="entry name" value="7tm_classA_rhodopsin-like"/>
    <property type="match status" value="1"/>
</dbReference>
<evidence type="ECO:0000256" key="2">
    <source>
        <dbReference type="ARBA" id="ARBA00022692"/>
    </source>
</evidence>
<feature type="compositionally biased region" description="Polar residues" evidence="8">
    <location>
        <begin position="384"/>
        <end position="393"/>
    </location>
</feature>
<evidence type="ECO:0000259" key="10">
    <source>
        <dbReference type="PROSITE" id="PS50262"/>
    </source>
</evidence>
<evidence type="ECO:0000256" key="6">
    <source>
        <dbReference type="ARBA" id="ARBA00023170"/>
    </source>
</evidence>
<keyword evidence="2 9" id="KW-0812">Transmembrane</keyword>
<feature type="region of interest" description="Disordered" evidence="8">
    <location>
        <begin position="366"/>
        <end position="419"/>
    </location>
</feature>
<dbReference type="GO" id="GO:0004930">
    <property type="term" value="F:G protein-coupled receptor activity"/>
    <property type="evidence" value="ECO:0007669"/>
    <property type="project" value="UniProtKB-KW"/>
</dbReference>
<evidence type="ECO:0000256" key="5">
    <source>
        <dbReference type="ARBA" id="ARBA00023136"/>
    </source>
</evidence>
<accession>A0A2T7PMX0</accession>
<dbReference type="PANTHER" id="PTHR45695:SF15">
    <property type="entry name" value="OPSIN RH2"/>
    <property type="match status" value="1"/>
</dbReference>
<keyword evidence="4" id="KW-0297">G-protein coupled receptor</keyword>
<reference evidence="11 12" key="1">
    <citation type="submission" date="2018-04" db="EMBL/GenBank/DDBJ databases">
        <title>The genome of golden apple snail Pomacea canaliculata provides insight into stress tolerance and invasive adaptation.</title>
        <authorList>
            <person name="Liu C."/>
            <person name="Liu B."/>
            <person name="Ren Y."/>
            <person name="Zhang Y."/>
            <person name="Wang H."/>
            <person name="Li S."/>
            <person name="Jiang F."/>
            <person name="Yin L."/>
            <person name="Zhang G."/>
            <person name="Qian W."/>
            <person name="Fan W."/>
        </authorList>
    </citation>
    <scope>NUCLEOTIDE SEQUENCE [LARGE SCALE GENOMIC DNA]</scope>
    <source>
        <strain evidence="11">SZHN2017</strain>
        <tissue evidence="11">Muscle</tissue>
    </source>
</reference>
<evidence type="ECO:0000256" key="3">
    <source>
        <dbReference type="ARBA" id="ARBA00022989"/>
    </source>
</evidence>
<dbReference type="SUPFAM" id="SSF81321">
    <property type="entry name" value="Family A G protein-coupled receptor-like"/>
    <property type="match status" value="1"/>
</dbReference>
<dbReference type="EMBL" id="PZQS01000003">
    <property type="protein sequence ID" value="PVD34752.1"/>
    <property type="molecule type" value="Genomic_DNA"/>
</dbReference>
<feature type="transmembrane region" description="Helical" evidence="9">
    <location>
        <begin position="34"/>
        <end position="59"/>
    </location>
</feature>
<dbReference type="Gene3D" id="1.20.1070.10">
    <property type="entry name" value="Rhodopsin 7-helix transmembrane proteins"/>
    <property type="match status" value="1"/>
</dbReference>
<dbReference type="InterPro" id="IPR017452">
    <property type="entry name" value="GPCR_Rhodpsn_7TM"/>
</dbReference>
<dbReference type="PANTHER" id="PTHR45695">
    <property type="entry name" value="LEUCOKININ RECEPTOR-RELATED"/>
    <property type="match status" value="1"/>
</dbReference>
<dbReference type="PRINTS" id="PR00237">
    <property type="entry name" value="GPCRRHODOPSN"/>
</dbReference>
<dbReference type="Proteomes" id="UP000245119">
    <property type="component" value="Linkage Group LG3"/>
</dbReference>
<feature type="transmembrane region" description="Helical" evidence="9">
    <location>
        <begin position="235"/>
        <end position="259"/>
    </location>
</feature>
<comment type="subcellular location">
    <subcellularLocation>
        <location evidence="1">Membrane</location>
        <topology evidence="1">Multi-pass membrane protein</topology>
    </subcellularLocation>
</comment>
<keyword evidence="12" id="KW-1185">Reference proteome</keyword>
<dbReference type="Pfam" id="PF00001">
    <property type="entry name" value="7tm_1"/>
    <property type="match status" value="1"/>
</dbReference>
<proteinExistence type="predicted"/>
<dbReference type="GO" id="GO:0005886">
    <property type="term" value="C:plasma membrane"/>
    <property type="evidence" value="ECO:0007669"/>
    <property type="project" value="TreeGrafter"/>
</dbReference>